<organism evidence="7">
    <name type="scientific">Cacopsylla melanoneura</name>
    <dbReference type="NCBI Taxonomy" id="428564"/>
    <lineage>
        <taxon>Eukaryota</taxon>
        <taxon>Metazoa</taxon>
        <taxon>Ecdysozoa</taxon>
        <taxon>Arthropoda</taxon>
        <taxon>Hexapoda</taxon>
        <taxon>Insecta</taxon>
        <taxon>Pterygota</taxon>
        <taxon>Neoptera</taxon>
        <taxon>Paraneoptera</taxon>
        <taxon>Hemiptera</taxon>
        <taxon>Sternorrhyncha</taxon>
        <taxon>Psylloidea</taxon>
        <taxon>Psyllidae</taxon>
        <taxon>Psyllinae</taxon>
        <taxon>Cacopsylla</taxon>
    </lineage>
</organism>
<dbReference type="Pfam" id="PF04117">
    <property type="entry name" value="Mpv17_PMP22"/>
    <property type="match status" value="1"/>
</dbReference>
<evidence type="ECO:0000256" key="6">
    <source>
        <dbReference type="RuleBase" id="RU363053"/>
    </source>
</evidence>
<keyword evidence="5" id="KW-0472">Membrane</keyword>
<evidence type="ECO:0000256" key="5">
    <source>
        <dbReference type="ARBA" id="ARBA00023136"/>
    </source>
</evidence>
<keyword evidence="4" id="KW-1133">Transmembrane helix</keyword>
<evidence type="ECO:0000256" key="2">
    <source>
        <dbReference type="ARBA" id="ARBA00006824"/>
    </source>
</evidence>
<dbReference type="EMBL" id="HBUF01359158">
    <property type="protein sequence ID" value="CAG6719628.1"/>
    <property type="molecule type" value="Transcribed_RNA"/>
</dbReference>
<accession>A0A8D8Y590</accession>
<comment type="similarity">
    <text evidence="2 6">Belongs to the peroxisomal membrane protein PXMP2/4 family.</text>
</comment>
<keyword evidence="3" id="KW-0812">Transmembrane</keyword>
<dbReference type="InterPro" id="IPR007248">
    <property type="entry name" value="Mpv17_PMP22"/>
</dbReference>
<sequence length="236" mass="27752">MKSFLGNVFNKFIYTIKTKPLQRGMAMYSITYPSACFIQQYLNSEQEHIDYKRVAKFALFGPLVIAPGVRLWYKFVDKMFTSHSFHHILGKLALEQVIYAPIFYTVFYSGLTLMDGGSLSDATEEVKSKAFNTYCVGLTVWPFLQLFNYSHVSDKNRMPFMAFFGLMWTVYLSYTKYVLKGSSEIKALETKMSQKKVSKEPFERITLIPIMFMRLLKMRRRRLFWKIIEQNIKKKS</sequence>
<dbReference type="PANTHER" id="PTHR11266:SF75">
    <property type="entry name" value="IP10007P-RELATED"/>
    <property type="match status" value="1"/>
</dbReference>
<reference evidence="7" key="1">
    <citation type="submission" date="2021-05" db="EMBL/GenBank/DDBJ databases">
        <authorList>
            <person name="Alioto T."/>
            <person name="Alioto T."/>
            <person name="Gomez Garrido J."/>
        </authorList>
    </citation>
    <scope>NUCLEOTIDE SEQUENCE</scope>
</reference>
<evidence type="ECO:0000256" key="1">
    <source>
        <dbReference type="ARBA" id="ARBA00004141"/>
    </source>
</evidence>
<dbReference type="GO" id="GO:0016020">
    <property type="term" value="C:membrane"/>
    <property type="evidence" value="ECO:0007669"/>
    <property type="project" value="UniProtKB-SubCell"/>
</dbReference>
<evidence type="ECO:0000313" key="7">
    <source>
        <dbReference type="EMBL" id="CAG6719628.1"/>
    </source>
</evidence>
<dbReference type="PANTHER" id="PTHR11266">
    <property type="entry name" value="PEROXISOMAL MEMBRANE PROTEIN 2, PXMP2 MPV17"/>
    <property type="match status" value="1"/>
</dbReference>
<comment type="subcellular location">
    <subcellularLocation>
        <location evidence="1">Membrane</location>
        <topology evidence="1">Multi-pass membrane protein</topology>
    </subcellularLocation>
</comment>
<dbReference type="AlphaFoldDB" id="A0A8D8Y590"/>
<protein>
    <submittedName>
        <fullName evidence="7">PXMP2/4 family protein 4</fullName>
    </submittedName>
</protein>
<name>A0A8D8Y590_9HEMI</name>
<evidence type="ECO:0000256" key="3">
    <source>
        <dbReference type="ARBA" id="ARBA00022692"/>
    </source>
</evidence>
<proteinExistence type="inferred from homology"/>
<dbReference type="GO" id="GO:0005739">
    <property type="term" value="C:mitochondrion"/>
    <property type="evidence" value="ECO:0007669"/>
    <property type="project" value="TreeGrafter"/>
</dbReference>
<evidence type="ECO:0000256" key="4">
    <source>
        <dbReference type="ARBA" id="ARBA00022989"/>
    </source>
</evidence>